<sequence length="491" mass="52972">MQVVVVGGGPVGLMVACELRLSGVETVVLERLTEVDQRAKAGAIQGRGVEALDRRGLGDRLRALGGEQLRQFVERLRANGLRGHFAGMWVLRESDYGEERMLPVPQQALEAVLAERAAELGVEVRRGQVLHGWEQDADGVTLTLQGPDSDEPYELRADWLVGADGGRSTVRKGGSFAFPGTDGVITGYQAIADIDDPEFLPRGWNRTATGFAVNGPTPGRLLLVEFDGPPADRDAPVTVEEFQGALRRISGADVTVHSVSSVTRFTDNARQADTYREGRVLLAGDAAHIHSPFGGQGLNLGLGDAVNLGWKLALVARGRAPEALLDTYTAERHPVAERVLDNTRAQVALMRPGPHTDALRGIFTKLLEQDDANRWLTDLMGGNDLRYDFGAKTDLIGRFCPDLEVGTADGPVRLAELQRSGRGQVLVFDADERWGETAAGWADRVDVTYGTCADAPSGALLVRPDGFAAWTAESEEPLADALTRWFGPAVR</sequence>
<name>A0ABN2UBU8_9ACTN</name>
<dbReference type="PRINTS" id="PR00420">
    <property type="entry name" value="RNGMNOXGNASE"/>
</dbReference>
<dbReference type="Gene3D" id="3.30.70.2450">
    <property type="match status" value="1"/>
</dbReference>
<keyword evidence="2" id="KW-0285">Flavoprotein</keyword>
<evidence type="ECO:0000313" key="6">
    <source>
        <dbReference type="Proteomes" id="UP001500751"/>
    </source>
</evidence>
<evidence type="ECO:0000256" key="3">
    <source>
        <dbReference type="ARBA" id="ARBA00022827"/>
    </source>
</evidence>
<dbReference type="PANTHER" id="PTHR43004">
    <property type="entry name" value="TRK SYSTEM POTASSIUM UPTAKE PROTEIN"/>
    <property type="match status" value="1"/>
</dbReference>
<gene>
    <name evidence="5" type="ORF">GCM10009839_36930</name>
</gene>
<dbReference type="InterPro" id="IPR036188">
    <property type="entry name" value="FAD/NAD-bd_sf"/>
</dbReference>
<dbReference type="PANTHER" id="PTHR43004:SF19">
    <property type="entry name" value="BINDING MONOOXYGENASE, PUTATIVE (JCVI)-RELATED"/>
    <property type="match status" value="1"/>
</dbReference>
<dbReference type="InterPro" id="IPR002938">
    <property type="entry name" value="FAD-bd"/>
</dbReference>
<dbReference type="Gene3D" id="3.40.30.120">
    <property type="match status" value="1"/>
</dbReference>
<reference evidence="5 6" key="1">
    <citation type="journal article" date="2019" name="Int. J. Syst. Evol. Microbiol.">
        <title>The Global Catalogue of Microorganisms (GCM) 10K type strain sequencing project: providing services to taxonomists for standard genome sequencing and annotation.</title>
        <authorList>
            <consortium name="The Broad Institute Genomics Platform"/>
            <consortium name="The Broad Institute Genome Sequencing Center for Infectious Disease"/>
            <person name="Wu L."/>
            <person name="Ma J."/>
        </authorList>
    </citation>
    <scope>NUCLEOTIDE SEQUENCE [LARGE SCALE GENOMIC DNA]</scope>
    <source>
        <strain evidence="5 6">JCM 16014</strain>
    </source>
</reference>
<keyword evidence="5" id="KW-0560">Oxidoreductase</keyword>
<dbReference type="InterPro" id="IPR050641">
    <property type="entry name" value="RIFMO-like"/>
</dbReference>
<dbReference type="Proteomes" id="UP001500751">
    <property type="component" value="Unassembled WGS sequence"/>
</dbReference>
<dbReference type="RefSeq" id="WP_344666861.1">
    <property type="nucleotide sequence ID" value="NZ_BAAAQN010000020.1"/>
</dbReference>
<comment type="caution">
    <text evidence="5">The sequence shown here is derived from an EMBL/GenBank/DDBJ whole genome shotgun (WGS) entry which is preliminary data.</text>
</comment>
<keyword evidence="3" id="KW-0274">FAD</keyword>
<organism evidence="5 6">
    <name type="scientific">Catenulispora yoronensis</name>
    <dbReference type="NCBI Taxonomy" id="450799"/>
    <lineage>
        <taxon>Bacteria</taxon>
        <taxon>Bacillati</taxon>
        <taxon>Actinomycetota</taxon>
        <taxon>Actinomycetes</taxon>
        <taxon>Catenulisporales</taxon>
        <taxon>Catenulisporaceae</taxon>
        <taxon>Catenulispora</taxon>
    </lineage>
</organism>
<feature type="domain" description="FAD-binding" evidence="4">
    <location>
        <begin position="2"/>
        <end position="343"/>
    </location>
</feature>
<keyword evidence="6" id="KW-1185">Reference proteome</keyword>
<dbReference type="Pfam" id="PF01494">
    <property type="entry name" value="FAD_binding_3"/>
    <property type="match status" value="1"/>
</dbReference>
<keyword evidence="5" id="KW-0503">Monooxygenase</keyword>
<proteinExistence type="predicted"/>
<protein>
    <submittedName>
        <fullName evidence="5">FAD-dependent monooxygenase</fullName>
    </submittedName>
</protein>
<dbReference type="Pfam" id="PF21274">
    <property type="entry name" value="Rng_hyd_C"/>
    <property type="match status" value="1"/>
</dbReference>
<evidence type="ECO:0000259" key="4">
    <source>
        <dbReference type="Pfam" id="PF01494"/>
    </source>
</evidence>
<dbReference type="SUPFAM" id="SSF51905">
    <property type="entry name" value="FAD/NAD(P)-binding domain"/>
    <property type="match status" value="1"/>
</dbReference>
<evidence type="ECO:0000313" key="5">
    <source>
        <dbReference type="EMBL" id="GAA2033219.1"/>
    </source>
</evidence>
<comment type="cofactor">
    <cofactor evidence="1">
        <name>FAD</name>
        <dbReference type="ChEBI" id="CHEBI:57692"/>
    </cofactor>
</comment>
<dbReference type="EMBL" id="BAAAQN010000020">
    <property type="protein sequence ID" value="GAA2033219.1"/>
    <property type="molecule type" value="Genomic_DNA"/>
</dbReference>
<dbReference type="Gene3D" id="3.50.50.60">
    <property type="entry name" value="FAD/NAD(P)-binding domain"/>
    <property type="match status" value="1"/>
</dbReference>
<evidence type="ECO:0000256" key="2">
    <source>
        <dbReference type="ARBA" id="ARBA00022630"/>
    </source>
</evidence>
<evidence type="ECO:0000256" key="1">
    <source>
        <dbReference type="ARBA" id="ARBA00001974"/>
    </source>
</evidence>
<accession>A0ABN2UBU8</accession>
<dbReference type="GO" id="GO:0004497">
    <property type="term" value="F:monooxygenase activity"/>
    <property type="evidence" value="ECO:0007669"/>
    <property type="project" value="UniProtKB-KW"/>
</dbReference>